<keyword evidence="1" id="KW-0472">Membrane</keyword>
<reference evidence="3" key="1">
    <citation type="submission" date="2016-11" db="UniProtKB">
        <authorList>
            <consortium name="WormBaseParasite"/>
        </authorList>
    </citation>
    <scope>IDENTIFICATION</scope>
</reference>
<sequence>MPCGTDASYCLKATADDSTVRTCMFHQYDYVASTFGIKVADGCSHTTILQQDINVCFCSSDKCNGGSVLTLLSSMALFVFSFLMR</sequence>
<dbReference type="AlphaFoldDB" id="A0A1I8AVR4"/>
<proteinExistence type="predicted"/>
<evidence type="ECO:0000256" key="1">
    <source>
        <dbReference type="SAM" id="Phobius"/>
    </source>
</evidence>
<name>A0A1I8AVR4_9BILA</name>
<keyword evidence="2" id="KW-1185">Reference proteome</keyword>
<keyword evidence="1" id="KW-0812">Transmembrane</keyword>
<feature type="transmembrane region" description="Helical" evidence="1">
    <location>
        <begin position="65"/>
        <end position="84"/>
    </location>
</feature>
<dbReference type="WBParaSite" id="L893_g9406.t1">
    <property type="protein sequence ID" value="L893_g9406.t1"/>
    <property type="gene ID" value="L893_g9406"/>
</dbReference>
<dbReference type="Proteomes" id="UP000095287">
    <property type="component" value="Unplaced"/>
</dbReference>
<organism evidence="2 3">
    <name type="scientific">Steinernema glaseri</name>
    <dbReference type="NCBI Taxonomy" id="37863"/>
    <lineage>
        <taxon>Eukaryota</taxon>
        <taxon>Metazoa</taxon>
        <taxon>Ecdysozoa</taxon>
        <taxon>Nematoda</taxon>
        <taxon>Chromadorea</taxon>
        <taxon>Rhabditida</taxon>
        <taxon>Tylenchina</taxon>
        <taxon>Panagrolaimomorpha</taxon>
        <taxon>Strongyloidoidea</taxon>
        <taxon>Steinernematidae</taxon>
        <taxon>Steinernema</taxon>
    </lineage>
</organism>
<keyword evidence="1" id="KW-1133">Transmembrane helix</keyword>
<protein>
    <submittedName>
        <fullName evidence="3">Activin_recp domain-containing protein</fullName>
    </submittedName>
</protein>
<evidence type="ECO:0000313" key="3">
    <source>
        <dbReference type="WBParaSite" id="L893_g9406.t1"/>
    </source>
</evidence>
<accession>A0A1I8AVR4</accession>
<evidence type="ECO:0000313" key="2">
    <source>
        <dbReference type="Proteomes" id="UP000095287"/>
    </source>
</evidence>